<dbReference type="PANTHER" id="PTHR46056:SF12">
    <property type="entry name" value="LONG-CHAIN-ALCOHOL OXIDASE"/>
    <property type="match status" value="1"/>
</dbReference>
<evidence type="ECO:0000313" key="9">
    <source>
        <dbReference type="Proteomes" id="UP000216063"/>
    </source>
</evidence>
<evidence type="ECO:0000313" key="8">
    <source>
        <dbReference type="EMBL" id="OYN77490.1"/>
    </source>
</evidence>
<dbReference type="Pfam" id="PF00732">
    <property type="entry name" value="GMC_oxred_N"/>
    <property type="match status" value="1"/>
</dbReference>
<evidence type="ECO:0000256" key="5">
    <source>
        <dbReference type="PIRSR" id="PIRSR000137-2"/>
    </source>
</evidence>
<dbReference type="Pfam" id="PF05199">
    <property type="entry name" value="GMC_oxred_C"/>
    <property type="match status" value="1"/>
</dbReference>
<dbReference type="InterPro" id="IPR007867">
    <property type="entry name" value="GMC_OxRtase_C"/>
</dbReference>
<evidence type="ECO:0000256" key="3">
    <source>
        <dbReference type="ARBA" id="ARBA00022827"/>
    </source>
</evidence>
<sequence length="565" mass="62044">MPICRGTRPVSEIGAVRARNESAWLIPNNGSRVNHRLRADMRRYDQGEEVDVVIVGAGAGGGTLAQRLARAGWRTVVLDAGPFWNPDTDWVSDERGAHALFWTDPRQIGGTDPVPLGSNNSGRGVGGSMVHYAGYVPRFHPSDFRTRSTDGVGADWPISYRMLQPYYEQIEAELPVAGQDWPWGDPHTYPHRPHPIGGNGMIALKGAAELGIQMRVGPVAIPNGRFGNRPHCIYRGFCLQGCKVNAKASPLVTHIPDALAHGAEIRADSHVSRVLVDDRTARATGVEYYHAGVVRRQRAKAVVVAGYSIETPRLLLLSATKRYERGLGNDHDQLGRYLMVQGAPQVAGRFDDEIRMYKSPPPEVSSEQFYETDAAKPYKRGWSIQTVSPLPITWAEHVSAQGHWGKTLREYMRDYVHWATLGALCELLPQPDNRVTLADETDRHGLPVAHFAYSQCDNDRQLIDAATAVMQDILRAAGAEEVITIERYAHLVGGARMAACAQDGVVDAEHRVFGIDRLYVIDGSTLPTQGSANPALTIMALAARAADMMARHAAGRTSHDDDQQR</sequence>
<feature type="domain" description="Glucose-methanol-choline oxidoreductase N-terminal" evidence="6">
    <location>
        <begin position="121"/>
        <end position="324"/>
    </location>
</feature>
<comment type="caution">
    <text evidence="8">The sequence shown here is derived from an EMBL/GenBank/DDBJ whole genome shotgun (WGS) entry which is preliminary data.</text>
</comment>
<dbReference type="OrthoDB" id="9798604at2"/>
<feature type="binding site" evidence="5">
    <location>
        <position position="523"/>
    </location>
    <ligand>
        <name>FAD</name>
        <dbReference type="ChEBI" id="CHEBI:57692"/>
    </ligand>
</feature>
<comment type="cofactor">
    <cofactor evidence="5">
        <name>FAD</name>
        <dbReference type="ChEBI" id="CHEBI:57692"/>
    </cofactor>
</comment>
<dbReference type="SUPFAM" id="SSF54373">
    <property type="entry name" value="FAD-linked reductases, C-terminal domain"/>
    <property type="match status" value="1"/>
</dbReference>
<keyword evidence="9" id="KW-1185">Reference proteome</keyword>
<keyword evidence="4" id="KW-0560">Oxidoreductase</keyword>
<feature type="binding site" evidence="5">
    <location>
        <position position="488"/>
    </location>
    <ligand>
        <name>substrate</name>
    </ligand>
</feature>
<name>A0A255DEI3_9MYCO</name>
<dbReference type="PANTHER" id="PTHR46056">
    <property type="entry name" value="LONG-CHAIN-ALCOHOL OXIDASE"/>
    <property type="match status" value="1"/>
</dbReference>
<dbReference type="Proteomes" id="UP000216063">
    <property type="component" value="Unassembled WGS sequence"/>
</dbReference>
<protein>
    <submittedName>
        <fullName evidence="8">Glucose-methanol-choline oxidoreductase</fullName>
    </submittedName>
</protein>
<evidence type="ECO:0000259" key="7">
    <source>
        <dbReference type="Pfam" id="PF05199"/>
    </source>
</evidence>
<gene>
    <name evidence="8" type="ORF">CG716_18340</name>
</gene>
<dbReference type="GO" id="GO:0016614">
    <property type="term" value="F:oxidoreductase activity, acting on CH-OH group of donors"/>
    <property type="evidence" value="ECO:0007669"/>
    <property type="project" value="InterPro"/>
</dbReference>
<dbReference type="PIRSF" id="PIRSF000137">
    <property type="entry name" value="Alcohol_oxidase"/>
    <property type="match status" value="1"/>
</dbReference>
<feature type="domain" description="Glucose-methanol-choline oxidoreductase C-terminal" evidence="7">
    <location>
        <begin position="429"/>
        <end position="542"/>
    </location>
</feature>
<keyword evidence="2" id="KW-0285">Flavoprotein</keyword>
<accession>A0A255DEI3</accession>
<evidence type="ECO:0000256" key="1">
    <source>
        <dbReference type="ARBA" id="ARBA00010790"/>
    </source>
</evidence>
<keyword evidence="3 5" id="KW-0274">FAD</keyword>
<evidence type="ECO:0000256" key="4">
    <source>
        <dbReference type="ARBA" id="ARBA00023002"/>
    </source>
</evidence>
<dbReference type="EMBL" id="NOZR01000016">
    <property type="protein sequence ID" value="OYN77490.1"/>
    <property type="molecule type" value="Genomic_DNA"/>
</dbReference>
<dbReference type="Gene3D" id="3.50.50.60">
    <property type="entry name" value="FAD/NAD(P)-binding domain"/>
    <property type="match status" value="2"/>
</dbReference>
<dbReference type="InterPro" id="IPR012132">
    <property type="entry name" value="GMC_OxRdtase"/>
</dbReference>
<dbReference type="AlphaFoldDB" id="A0A255DEI3"/>
<feature type="binding site" evidence="5">
    <location>
        <position position="271"/>
    </location>
    <ligand>
        <name>FAD</name>
        <dbReference type="ChEBI" id="CHEBI:57692"/>
    </ligand>
</feature>
<reference evidence="8 9" key="1">
    <citation type="submission" date="2017-07" db="EMBL/GenBank/DDBJ databases">
        <title>The new phylogeny of genus Mycobacterium.</title>
        <authorList>
            <person name="Tortoli E."/>
            <person name="Trovato A."/>
            <person name="Cirillo D.M."/>
        </authorList>
    </citation>
    <scope>NUCLEOTIDE SEQUENCE [LARGE SCALE GENOMIC DNA]</scope>
    <source>
        <strain evidence="8 9">ATCC 33027</strain>
    </source>
</reference>
<proteinExistence type="inferred from homology"/>
<dbReference type="SUPFAM" id="SSF51905">
    <property type="entry name" value="FAD/NAD(P)-binding domain"/>
    <property type="match status" value="1"/>
</dbReference>
<dbReference type="InterPro" id="IPR036188">
    <property type="entry name" value="FAD/NAD-bd_sf"/>
</dbReference>
<evidence type="ECO:0000259" key="6">
    <source>
        <dbReference type="Pfam" id="PF00732"/>
    </source>
</evidence>
<dbReference type="InterPro" id="IPR000172">
    <property type="entry name" value="GMC_OxRdtase_N"/>
</dbReference>
<evidence type="ECO:0000256" key="2">
    <source>
        <dbReference type="ARBA" id="ARBA00022630"/>
    </source>
</evidence>
<dbReference type="GO" id="GO:0050660">
    <property type="term" value="F:flavin adenine dinucleotide binding"/>
    <property type="evidence" value="ECO:0007669"/>
    <property type="project" value="InterPro"/>
</dbReference>
<comment type="similarity">
    <text evidence="1">Belongs to the GMC oxidoreductase family.</text>
</comment>
<organism evidence="8 9">
    <name type="scientific">Mycolicibacterium sphagni</name>
    <dbReference type="NCBI Taxonomy" id="1786"/>
    <lineage>
        <taxon>Bacteria</taxon>
        <taxon>Bacillati</taxon>
        <taxon>Actinomycetota</taxon>
        <taxon>Actinomycetes</taxon>
        <taxon>Mycobacteriales</taxon>
        <taxon>Mycobacteriaceae</taxon>
        <taxon>Mycolicibacterium</taxon>
    </lineage>
</organism>